<dbReference type="RefSeq" id="WP_158343334.1">
    <property type="nucleotide sequence ID" value="NZ_JAHQCW010000001.1"/>
</dbReference>
<feature type="domain" description="ABC transmembrane type-1" evidence="8">
    <location>
        <begin position="68"/>
        <end position="280"/>
    </location>
</feature>
<dbReference type="EMBL" id="JAHQCW010000001">
    <property type="protein sequence ID" value="MBU9735011.1"/>
    <property type="molecule type" value="Genomic_DNA"/>
</dbReference>
<keyword evidence="4 7" id="KW-0812">Transmembrane</keyword>
<dbReference type="InterPro" id="IPR000515">
    <property type="entry name" value="MetI-like"/>
</dbReference>
<feature type="transmembrane region" description="Helical" evidence="7">
    <location>
        <begin position="74"/>
        <end position="93"/>
    </location>
</feature>
<keyword evidence="5 7" id="KW-1133">Transmembrane helix</keyword>
<keyword evidence="2 7" id="KW-0813">Transport</keyword>
<sequence length="290" mass="32387">MKLKGKKKIIPYLFISPWIVGFLVFTLFPLAFSLFMSLFDWKITGTREFIGIANYLKMFQDSNFYHSLGVTFKYAAMLVPINVGIALLLAALLNVIKKGAGFFKTVFYIPTIISGVALALIWSWILKDNGIMNQLLNAVGLPSVPWLRSPDAAMWAVVLTTIWAQGSMMLVFLTGLKEIPVSVTEAAMIDGASGWKKFTRITLPLISPTIVYNLIMAIIASFQQLTVVMNLTAGGPSKSTYIYSLYVYENAFKKFQLGYAASNAWVMFLVVLALTVAVLFISKKWTYYEV</sequence>
<accession>A0A949JVX2</accession>
<evidence type="ECO:0000313" key="10">
    <source>
        <dbReference type="Proteomes" id="UP000712157"/>
    </source>
</evidence>
<evidence type="ECO:0000256" key="1">
    <source>
        <dbReference type="ARBA" id="ARBA00004651"/>
    </source>
</evidence>
<keyword evidence="3" id="KW-1003">Cell membrane</keyword>
<evidence type="ECO:0000256" key="5">
    <source>
        <dbReference type="ARBA" id="ARBA00022989"/>
    </source>
</evidence>
<dbReference type="InterPro" id="IPR051393">
    <property type="entry name" value="ABC_transporter_permease"/>
</dbReference>
<dbReference type="Proteomes" id="UP000712157">
    <property type="component" value="Unassembled WGS sequence"/>
</dbReference>
<gene>
    <name evidence="9" type="ORF">KTH89_00585</name>
</gene>
<dbReference type="PANTHER" id="PTHR30193:SF1">
    <property type="entry name" value="ABC TRANSPORTER PERMEASE PROTEIN YESP-RELATED"/>
    <property type="match status" value="1"/>
</dbReference>
<dbReference type="GO" id="GO:0005886">
    <property type="term" value="C:plasma membrane"/>
    <property type="evidence" value="ECO:0007669"/>
    <property type="project" value="UniProtKB-SubCell"/>
</dbReference>
<keyword evidence="6 7" id="KW-0472">Membrane</keyword>
<feature type="transmembrane region" description="Helical" evidence="7">
    <location>
        <begin position="105"/>
        <end position="125"/>
    </location>
</feature>
<comment type="subcellular location">
    <subcellularLocation>
        <location evidence="1 7">Cell membrane</location>
        <topology evidence="1 7">Multi-pass membrane protein</topology>
    </subcellularLocation>
</comment>
<dbReference type="PROSITE" id="PS50928">
    <property type="entry name" value="ABC_TM1"/>
    <property type="match status" value="1"/>
</dbReference>
<evidence type="ECO:0000259" key="8">
    <source>
        <dbReference type="PROSITE" id="PS50928"/>
    </source>
</evidence>
<evidence type="ECO:0000256" key="2">
    <source>
        <dbReference type="ARBA" id="ARBA00022448"/>
    </source>
</evidence>
<dbReference type="Pfam" id="PF00528">
    <property type="entry name" value="BPD_transp_1"/>
    <property type="match status" value="1"/>
</dbReference>
<dbReference type="SUPFAM" id="SSF161098">
    <property type="entry name" value="MetI-like"/>
    <property type="match status" value="1"/>
</dbReference>
<organism evidence="9 10">
    <name type="scientific">Diplocloster agilis</name>
    <dbReference type="NCBI Taxonomy" id="2850323"/>
    <lineage>
        <taxon>Bacteria</taxon>
        <taxon>Bacillati</taxon>
        <taxon>Bacillota</taxon>
        <taxon>Clostridia</taxon>
        <taxon>Lachnospirales</taxon>
        <taxon>Lachnospiraceae</taxon>
        <taxon>Diplocloster</taxon>
    </lineage>
</organism>
<feature type="transmembrane region" description="Helical" evidence="7">
    <location>
        <begin position="264"/>
        <end position="282"/>
    </location>
</feature>
<comment type="similarity">
    <text evidence="7">Belongs to the binding-protein-dependent transport system permease family.</text>
</comment>
<comment type="caution">
    <text evidence="9">The sequence shown here is derived from an EMBL/GenBank/DDBJ whole genome shotgun (WGS) entry which is preliminary data.</text>
</comment>
<evidence type="ECO:0000313" key="9">
    <source>
        <dbReference type="EMBL" id="MBU9735011.1"/>
    </source>
</evidence>
<dbReference type="GO" id="GO:0055085">
    <property type="term" value="P:transmembrane transport"/>
    <property type="evidence" value="ECO:0007669"/>
    <property type="project" value="InterPro"/>
</dbReference>
<dbReference type="CDD" id="cd06261">
    <property type="entry name" value="TM_PBP2"/>
    <property type="match status" value="1"/>
</dbReference>
<dbReference type="Gene3D" id="1.10.3720.10">
    <property type="entry name" value="MetI-like"/>
    <property type="match status" value="1"/>
</dbReference>
<protein>
    <submittedName>
        <fullName evidence="9">Sugar ABC transporter permease</fullName>
    </submittedName>
</protein>
<dbReference type="AlphaFoldDB" id="A0A949JVX2"/>
<evidence type="ECO:0000256" key="4">
    <source>
        <dbReference type="ARBA" id="ARBA00022692"/>
    </source>
</evidence>
<dbReference type="PANTHER" id="PTHR30193">
    <property type="entry name" value="ABC TRANSPORTER PERMEASE PROTEIN"/>
    <property type="match status" value="1"/>
</dbReference>
<evidence type="ECO:0000256" key="7">
    <source>
        <dbReference type="RuleBase" id="RU363032"/>
    </source>
</evidence>
<dbReference type="SUPFAM" id="SSF160964">
    <property type="entry name" value="MalF N-terminal region-like"/>
    <property type="match status" value="1"/>
</dbReference>
<dbReference type="InterPro" id="IPR035906">
    <property type="entry name" value="MetI-like_sf"/>
</dbReference>
<reference evidence="9" key="1">
    <citation type="submission" date="2021-06" db="EMBL/GenBank/DDBJ databases">
        <title>Description of novel taxa of the family Lachnospiraceae.</title>
        <authorList>
            <person name="Chaplin A.V."/>
            <person name="Sokolova S.R."/>
            <person name="Pikina A.P."/>
            <person name="Korzhanova M."/>
            <person name="Belova V."/>
            <person name="Korostin D."/>
            <person name="Efimov B.A."/>
        </authorList>
    </citation>
    <scope>NUCLEOTIDE SEQUENCE</scope>
    <source>
        <strain evidence="9">ASD5720</strain>
    </source>
</reference>
<proteinExistence type="inferred from homology"/>
<feature type="transmembrane region" description="Helical" evidence="7">
    <location>
        <begin position="152"/>
        <end position="173"/>
    </location>
</feature>
<evidence type="ECO:0000256" key="6">
    <source>
        <dbReference type="ARBA" id="ARBA00023136"/>
    </source>
</evidence>
<feature type="transmembrane region" description="Helical" evidence="7">
    <location>
        <begin position="12"/>
        <end position="39"/>
    </location>
</feature>
<feature type="transmembrane region" description="Helical" evidence="7">
    <location>
        <begin position="201"/>
        <end position="222"/>
    </location>
</feature>
<keyword evidence="10" id="KW-1185">Reference proteome</keyword>
<evidence type="ECO:0000256" key="3">
    <source>
        <dbReference type="ARBA" id="ARBA00022475"/>
    </source>
</evidence>
<name>A0A949JVX2_9FIRM</name>